<reference evidence="2 3" key="1">
    <citation type="submission" date="2016-10" db="EMBL/GenBank/DDBJ databases">
        <authorList>
            <person name="de Groot N.N."/>
        </authorList>
    </citation>
    <scope>NUCLEOTIDE SEQUENCE [LARGE SCALE GENOMIC DNA]</scope>
    <source>
        <strain evidence="2 3">A-4</strain>
    </source>
</reference>
<keyword evidence="1" id="KW-0812">Transmembrane</keyword>
<dbReference type="InterPro" id="IPR021509">
    <property type="entry name" value="DUF3169"/>
</dbReference>
<accession>A0A1G6CN41</accession>
<keyword evidence="1" id="KW-0472">Membrane</keyword>
<dbReference type="RefSeq" id="WP_074486344.1">
    <property type="nucleotide sequence ID" value="NZ_FMXP01000024.1"/>
</dbReference>
<feature type="transmembrane region" description="Helical" evidence="1">
    <location>
        <begin position="53"/>
        <end position="76"/>
    </location>
</feature>
<feature type="transmembrane region" description="Helical" evidence="1">
    <location>
        <begin position="200"/>
        <end position="222"/>
    </location>
</feature>
<protein>
    <recommendedName>
        <fullName evidence="4">DUF3169 domain-containing protein</fullName>
    </recommendedName>
</protein>
<feature type="transmembrane region" description="Helical" evidence="1">
    <location>
        <begin position="228"/>
        <end position="246"/>
    </location>
</feature>
<dbReference type="EMBL" id="FMXP01000024">
    <property type="protein sequence ID" value="SDB34155.1"/>
    <property type="molecule type" value="Genomic_DNA"/>
</dbReference>
<name>A0A1G6CN41_9STRE</name>
<evidence type="ECO:0008006" key="4">
    <source>
        <dbReference type="Google" id="ProtNLM"/>
    </source>
</evidence>
<dbReference type="Proteomes" id="UP000182508">
    <property type="component" value="Unassembled WGS sequence"/>
</dbReference>
<dbReference type="Pfam" id="PF11368">
    <property type="entry name" value="DUF3169"/>
    <property type="match status" value="1"/>
</dbReference>
<dbReference type="AlphaFoldDB" id="A0A1G6CN41"/>
<organism evidence="2 3">
    <name type="scientific">Streptococcus henryi</name>
    <dbReference type="NCBI Taxonomy" id="439219"/>
    <lineage>
        <taxon>Bacteria</taxon>
        <taxon>Bacillati</taxon>
        <taxon>Bacillota</taxon>
        <taxon>Bacilli</taxon>
        <taxon>Lactobacillales</taxon>
        <taxon>Streptococcaceae</taxon>
        <taxon>Streptococcus</taxon>
    </lineage>
</organism>
<proteinExistence type="predicted"/>
<keyword evidence="3" id="KW-1185">Reference proteome</keyword>
<gene>
    <name evidence="2" type="ORF">SAMN02910293_01682</name>
</gene>
<dbReference type="STRING" id="439219.SAMN02910293_01682"/>
<feature type="transmembrane region" description="Helical" evidence="1">
    <location>
        <begin position="12"/>
        <end position="33"/>
    </location>
</feature>
<evidence type="ECO:0000256" key="1">
    <source>
        <dbReference type="SAM" id="Phobius"/>
    </source>
</evidence>
<keyword evidence="1" id="KW-1133">Transmembrane helix</keyword>
<sequence>MKAKKQSGTFVRLAKQFLIGGSIGAVIGGGIGFGMRHFNIIENGLPFEQETVISALIIPLRVAYLLSLLLSVYFIVTVLKDYKSYLAMDEEESEELYRQMNRNHSYATILNSVTVVISLVALLLSFKVSLSPDQAKMTFPVFDFIIMMAAGIYQSYILKVYSRIRDIKMPLAPTLKELKSNIMQLDEAELEANYKMTFDVVMNLSGVILPAIYITLFFWSLITQKVEMTGILVAAVIHLYILIKNFKMTKDYYK</sequence>
<feature type="transmembrane region" description="Helical" evidence="1">
    <location>
        <begin position="138"/>
        <end position="158"/>
    </location>
</feature>
<evidence type="ECO:0000313" key="2">
    <source>
        <dbReference type="EMBL" id="SDB34155.1"/>
    </source>
</evidence>
<feature type="transmembrane region" description="Helical" evidence="1">
    <location>
        <begin position="106"/>
        <end position="126"/>
    </location>
</feature>
<evidence type="ECO:0000313" key="3">
    <source>
        <dbReference type="Proteomes" id="UP000182508"/>
    </source>
</evidence>